<feature type="region of interest" description="Disordered" evidence="1">
    <location>
        <begin position="93"/>
        <end position="119"/>
    </location>
</feature>
<dbReference type="AlphaFoldDB" id="A0A9X2SC84"/>
<dbReference type="RefSeq" id="WP_257448564.1">
    <property type="nucleotide sequence ID" value="NZ_JANIPJ010000013.1"/>
</dbReference>
<organism evidence="2 3">
    <name type="scientific">Paenibacillus soyae</name>
    <dbReference type="NCBI Taxonomy" id="2969249"/>
    <lineage>
        <taxon>Bacteria</taxon>
        <taxon>Bacillati</taxon>
        <taxon>Bacillota</taxon>
        <taxon>Bacilli</taxon>
        <taxon>Bacillales</taxon>
        <taxon>Paenibacillaceae</taxon>
        <taxon>Paenibacillus</taxon>
    </lineage>
</organism>
<protein>
    <submittedName>
        <fullName evidence="2">IDEAL domain-containing protein</fullName>
    </submittedName>
</protein>
<evidence type="ECO:0000313" key="2">
    <source>
        <dbReference type="EMBL" id="MCR2805747.1"/>
    </source>
</evidence>
<name>A0A9X2SC84_9BACL</name>
<accession>A0A9X2SC84</accession>
<proteinExistence type="predicted"/>
<keyword evidence="3" id="KW-1185">Reference proteome</keyword>
<evidence type="ECO:0000256" key="1">
    <source>
        <dbReference type="SAM" id="MobiDB-lite"/>
    </source>
</evidence>
<dbReference type="Proteomes" id="UP001141950">
    <property type="component" value="Unassembled WGS sequence"/>
</dbReference>
<comment type="caution">
    <text evidence="2">The sequence shown here is derived from an EMBL/GenBank/DDBJ whole genome shotgun (WGS) entry which is preliminary data.</text>
</comment>
<dbReference type="EMBL" id="JANIPJ010000013">
    <property type="protein sequence ID" value="MCR2805747.1"/>
    <property type="molecule type" value="Genomic_DNA"/>
</dbReference>
<sequence length="119" mass="13253">MRFNVSDWVHGKTVEGEMVYGFVEAVDSVQGIVTIYVVKSDQEDRVGREVDVRSSTVRKVPDAKTGDFRVPELIDLALATWDEAWFRELTGEGGRSTAYSEGGTATKVPPANRVSRFLR</sequence>
<evidence type="ECO:0000313" key="3">
    <source>
        <dbReference type="Proteomes" id="UP001141950"/>
    </source>
</evidence>
<gene>
    <name evidence="2" type="ORF">NQZ67_17835</name>
</gene>
<reference evidence="2" key="1">
    <citation type="submission" date="2022-08" db="EMBL/GenBank/DDBJ databases">
        <title>The genomic sequence of strain Paenibacillus sp. SCIV0701.</title>
        <authorList>
            <person name="Zhao H."/>
        </authorList>
    </citation>
    <scope>NUCLEOTIDE SEQUENCE</scope>
    <source>
        <strain evidence="2">SCIV0701</strain>
    </source>
</reference>